<feature type="compositionally biased region" description="Polar residues" evidence="1">
    <location>
        <begin position="1"/>
        <end position="10"/>
    </location>
</feature>
<keyword evidence="3" id="KW-1185">Reference proteome</keyword>
<protein>
    <submittedName>
        <fullName evidence="2">Uncharacterized protein</fullName>
    </submittedName>
</protein>
<sequence>NNESAPNSQRSSEKPTAPTASHETSAEPTRSESASNQGTPQI</sequence>
<reference evidence="3" key="1">
    <citation type="submission" date="2010-08" db="EMBL/GenBank/DDBJ databases">
        <authorList>
            <consortium name="Caenorhabditis japonica Sequencing Consortium"/>
            <person name="Wilson R.K."/>
        </authorList>
    </citation>
    <scope>NUCLEOTIDE SEQUENCE [LARGE SCALE GENOMIC DNA]</scope>
    <source>
        <strain evidence="3">DF5081</strain>
    </source>
</reference>
<dbReference type="AlphaFoldDB" id="A0A8R1ESP3"/>
<feature type="region of interest" description="Disordered" evidence="1">
    <location>
        <begin position="1"/>
        <end position="42"/>
    </location>
</feature>
<evidence type="ECO:0000313" key="3">
    <source>
        <dbReference type="Proteomes" id="UP000005237"/>
    </source>
</evidence>
<name>A0A8R1ESP3_CAEJA</name>
<evidence type="ECO:0000256" key="1">
    <source>
        <dbReference type="SAM" id="MobiDB-lite"/>
    </source>
</evidence>
<evidence type="ECO:0000313" key="2">
    <source>
        <dbReference type="EnsemblMetazoa" id="CJA40135.1"/>
    </source>
</evidence>
<accession>A0A8R1ESP3</accession>
<dbReference type="EnsemblMetazoa" id="CJA40135.1">
    <property type="protein sequence ID" value="CJA40135.1"/>
    <property type="gene ID" value="WBGene00215983"/>
</dbReference>
<dbReference type="Proteomes" id="UP000005237">
    <property type="component" value="Unassembled WGS sequence"/>
</dbReference>
<feature type="compositionally biased region" description="Polar residues" evidence="1">
    <location>
        <begin position="18"/>
        <end position="42"/>
    </location>
</feature>
<organism evidence="2 3">
    <name type="scientific">Caenorhabditis japonica</name>
    <dbReference type="NCBI Taxonomy" id="281687"/>
    <lineage>
        <taxon>Eukaryota</taxon>
        <taxon>Metazoa</taxon>
        <taxon>Ecdysozoa</taxon>
        <taxon>Nematoda</taxon>
        <taxon>Chromadorea</taxon>
        <taxon>Rhabditida</taxon>
        <taxon>Rhabditina</taxon>
        <taxon>Rhabditomorpha</taxon>
        <taxon>Rhabditoidea</taxon>
        <taxon>Rhabditidae</taxon>
        <taxon>Peloderinae</taxon>
        <taxon>Caenorhabditis</taxon>
    </lineage>
</organism>
<reference evidence="2" key="2">
    <citation type="submission" date="2022-06" db="UniProtKB">
        <authorList>
            <consortium name="EnsemblMetazoa"/>
        </authorList>
    </citation>
    <scope>IDENTIFICATION</scope>
    <source>
        <strain evidence="2">DF5081</strain>
    </source>
</reference>
<proteinExistence type="predicted"/>